<evidence type="ECO:0000313" key="5">
    <source>
        <dbReference type="EMBL" id="KHF26467.1"/>
    </source>
</evidence>
<dbReference type="PROSITE" id="PS50005">
    <property type="entry name" value="TPR"/>
    <property type="match status" value="1"/>
</dbReference>
<evidence type="ECO:0000313" key="8">
    <source>
        <dbReference type="Proteomes" id="UP000190962"/>
    </source>
</evidence>
<feature type="region of interest" description="Disordered" evidence="4">
    <location>
        <begin position="20"/>
        <end position="75"/>
    </location>
</feature>
<keyword evidence="1" id="KW-0677">Repeat</keyword>
<dbReference type="PROSITE" id="PS51257">
    <property type="entry name" value="PROKAR_LIPOPROTEIN"/>
    <property type="match status" value="1"/>
</dbReference>
<dbReference type="PANTHER" id="PTHR44858:SF1">
    <property type="entry name" value="UDP-N-ACETYLGLUCOSAMINE--PEPTIDE N-ACETYLGLUCOSAMINYLTRANSFERASE SPINDLY-RELATED"/>
    <property type="match status" value="1"/>
</dbReference>
<dbReference type="GeneID" id="86991339"/>
<dbReference type="InterPro" id="IPR050498">
    <property type="entry name" value="Ycf3"/>
</dbReference>
<dbReference type="Pfam" id="PF13181">
    <property type="entry name" value="TPR_8"/>
    <property type="match status" value="1"/>
</dbReference>
<dbReference type="Pfam" id="PF13371">
    <property type="entry name" value="TPR_9"/>
    <property type="match status" value="1"/>
</dbReference>
<dbReference type="SUPFAM" id="SSF48452">
    <property type="entry name" value="TPR-like"/>
    <property type="match status" value="1"/>
</dbReference>
<dbReference type="eggNOG" id="COG0457">
    <property type="taxonomic scope" value="Bacteria"/>
</dbReference>
<dbReference type="Pfam" id="PF13432">
    <property type="entry name" value="TPR_16"/>
    <property type="match status" value="1"/>
</dbReference>
<evidence type="ECO:0000256" key="4">
    <source>
        <dbReference type="SAM" id="MobiDB-lite"/>
    </source>
</evidence>
<organism evidence="5 7">
    <name type="scientific">Solemya velum gill symbiont</name>
    <dbReference type="NCBI Taxonomy" id="2340"/>
    <lineage>
        <taxon>Bacteria</taxon>
        <taxon>Pseudomonadati</taxon>
        <taxon>Pseudomonadota</taxon>
        <taxon>Gammaproteobacteria</taxon>
        <taxon>sulfur-oxidizing symbionts</taxon>
    </lineage>
</organism>
<comment type="caution">
    <text evidence="5">The sequence shown here is derived from an EMBL/GenBank/DDBJ whole genome shotgun (WGS) entry which is preliminary data.</text>
</comment>
<evidence type="ECO:0000256" key="3">
    <source>
        <dbReference type="PROSITE-ProRule" id="PRU00339"/>
    </source>
</evidence>
<dbReference type="EMBL" id="MPNX01000004">
    <property type="protein sequence ID" value="OOY35466.1"/>
    <property type="molecule type" value="Genomic_DNA"/>
</dbReference>
<dbReference type="OrthoDB" id="509324at2"/>
<dbReference type="SMART" id="SM00028">
    <property type="entry name" value="TPR"/>
    <property type="match status" value="5"/>
</dbReference>
<accession>A0A0B0HD05</accession>
<evidence type="ECO:0000313" key="7">
    <source>
        <dbReference type="Proteomes" id="UP000030856"/>
    </source>
</evidence>
<feature type="repeat" description="TPR" evidence="3">
    <location>
        <begin position="149"/>
        <end position="182"/>
    </location>
</feature>
<sequence>MKNYSLLLLFTLFVSACGQSPEEPPLPIDAEKFANQREQAGRSVEKEVQQADPVSTEKETVTEEPASDKQITEEKEVKLTHDQAARRAIELSKNGDFSEAISVLKEAVTNYPRSAQLYALRSDIHRQDRNVEASLDDISVAIELNSESASYHVGRAQLYISLERMQEAEADLNKAIELEPDLIAGYFNRGTLYAHLGQHEKALGDLDTCINKAPAFAAPYFNRASVLDHLGRRQEAIADVERFIELADDEEWKKIGRDQLLKWK</sequence>
<keyword evidence="2 3" id="KW-0802">TPR repeat</keyword>
<dbReference type="STRING" id="2340.JV46_17020"/>
<dbReference type="InterPro" id="IPR019734">
    <property type="entry name" value="TPR_rpt"/>
</dbReference>
<feature type="compositionally biased region" description="Basic and acidic residues" evidence="4">
    <location>
        <begin position="29"/>
        <end position="75"/>
    </location>
</feature>
<reference evidence="6 8" key="2">
    <citation type="submission" date="2016-11" db="EMBL/GenBank/DDBJ databases">
        <title>Mixed transmission modes and dynamic genome evolution in an obligate animal-bacterial symbiosis.</title>
        <authorList>
            <person name="Russell S.L."/>
            <person name="Corbett-Detig R.B."/>
            <person name="Cavanaugh C.M."/>
        </authorList>
    </citation>
    <scope>NUCLEOTIDE SEQUENCE [LARGE SCALE GENOMIC DNA]</scope>
    <source>
        <strain evidence="6">MA-KB16</strain>
    </source>
</reference>
<dbReference type="EMBL" id="JRAA01000001">
    <property type="protein sequence ID" value="KHF26467.1"/>
    <property type="molecule type" value="Genomic_DNA"/>
</dbReference>
<evidence type="ECO:0000256" key="1">
    <source>
        <dbReference type="ARBA" id="ARBA00022737"/>
    </source>
</evidence>
<dbReference type="Proteomes" id="UP000030856">
    <property type="component" value="Unassembled WGS sequence"/>
</dbReference>
<dbReference type="Proteomes" id="UP000190962">
    <property type="component" value="Unassembled WGS sequence"/>
</dbReference>
<dbReference type="PANTHER" id="PTHR44858">
    <property type="entry name" value="TETRATRICOPEPTIDE REPEAT PROTEIN 6"/>
    <property type="match status" value="1"/>
</dbReference>
<dbReference type="AlphaFoldDB" id="A0A0B0HD05"/>
<dbReference type="InterPro" id="IPR011990">
    <property type="entry name" value="TPR-like_helical_dom_sf"/>
</dbReference>
<protein>
    <submittedName>
        <fullName evidence="5">Uncharacterized protein</fullName>
    </submittedName>
</protein>
<proteinExistence type="predicted"/>
<evidence type="ECO:0000256" key="2">
    <source>
        <dbReference type="ARBA" id="ARBA00022803"/>
    </source>
</evidence>
<dbReference type="RefSeq" id="WP_043116242.1">
    <property type="nucleotide sequence ID" value="NZ_JRAA01000001.1"/>
</dbReference>
<name>A0A0B0HD05_SOVGS</name>
<dbReference type="Gene3D" id="1.25.40.10">
    <property type="entry name" value="Tetratricopeptide repeat domain"/>
    <property type="match status" value="2"/>
</dbReference>
<reference evidence="5 7" key="1">
    <citation type="journal article" date="2014" name="BMC Genomics">
        <title>The genome of the intracellular bacterium of the coastal bivalve, Solemya velum: a blueprint for thriving in and out of symbiosis.</title>
        <authorList>
            <person name="Dmytrenko O."/>
            <person name="Russell S.L."/>
            <person name="Loo W.T."/>
            <person name="Fontanez K.M."/>
            <person name="Liao L."/>
            <person name="Roeselers G."/>
            <person name="Sharma R."/>
            <person name="Stewart F.J."/>
            <person name="Newton I.L."/>
            <person name="Woyke T."/>
            <person name="Wu D."/>
            <person name="Lang J.M."/>
            <person name="Eisen J.A."/>
            <person name="Cavanaugh C.M."/>
        </authorList>
    </citation>
    <scope>NUCLEOTIDE SEQUENCE [LARGE SCALE GENOMIC DNA]</scope>
    <source>
        <strain evidence="5 7">WH</strain>
    </source>
</reference>
<gene>
    <name evidence="6" type="ORF">BOV88_04255</name>
    <name evidence="5" type="ORF">JV46_17020</name>
</gene>
<keyword evidence="7" id="KW-1185">Reference proteome</keyword>
<evidence type="ECO:0000313" key="6">
    <source>
        <dbReference type="EMBL" id="OOY35466.1"/>
    </source>
</evidence>